<keyword evidence="2" id="KW-0378">Hydrolase</keyword>
<dbReference type="PANTHER" id="PTHR30231">
    <property type="entry name" value="DNA POLYMERASE III SUBUNIT EPSILON"/>
    <property type="match status" value="1"/>
</dbReference>
<dbReference type="InterPro" id="IPR006054">
    <property type="entry name" value="DnaQ"/>
</dbReference>
<feature type="domain" description="Exonuclease" evidence="1">
    <location>
        <begin position="4"/>
        <end position="169"/>
    </location>
</feature>
<dbReference type="CDD" id="cd06127">
    <property type="entry name" value="DEDDh"/>
    <property type="match status" value="1"/>
</dbReference>
<dbReference type="Gene3D" id="3.30.420.10">
    <property type="entry name" value="Ribonuclease H-like superfamily/Ribonuclease H"/>
    <property type="match status" value="1"/>
</dbReference>
<comment type="caution">
    <text evidence="2">The sequence shown here is derived from an EMBL/GenBank/DDBJ whole genome shotgun (WGS) entry which is preliminary data.</text>
</comment>
<dbReference type="Proteomes" id="UP001299235">
    <property type="component" value="Unassembled WGS sequence"/>
</dbReference>
<dbReference type="InterPro" id="IPR036397">
    <property type="entry name" value="RNaseH_sf"/>
</dbReference>
<proteinExistence type="predicted"/>
<dbReference type="PANTHER" id="PTHR30231:SF41">
    <property type="entry name" value="DNA POLYMERASE III SUBUNIT EPSILON"/>
    <property type="match status" value="1"/>
</dbReference>
<dbReference type="SMART" id="SM00479">
    <property type="entry name" value="EXOIII"/>
    <property type="match status" value="1"/>
</dbReference>
<dbReference type="NCBIfam" id="TIGR00573">
    <property type="entry name" value="dnaq"/>
    <property type="match status" value="1"/>
</dbReference>
<dbReference type="EMBL" id="JAJEQE010000013">
    <property type="protein sequence ID" value="MCC2148755.1"/>
    <property type="molecule type" value="Genomic_DNA"/>
</dbReference>
<protein>
    <submittedName>
        <fullName evidence="2">3'-5' exonuclease</fullName>
    </submittedName>
</protein>
<organism evidence="2 3">
    <name type="scientific">Hominisplanchenecus faecis</name>
    <dbReference type="NCBI Taxonomy" id="2885351"/>
    <lineage>
        <taxon>Bacteria</taxon>
        <taxon>Bacillati</taxon>
        <taxon>Bacillota</taxon>
        <taxon>Clostridia</taxon>
        <taxon>Lachnospirales</taxon>
        <taxon>Lachnospiraceae</taxon>
        <taxon>Hominisplanchenecus</taxon>
    </lineage>
</organism>
<reference evidence="2 3" key="1">
    <citation type="submission" date="2021-10" db="EMBL/GenBank/DDBJ databases">
        <title>Anaerobic single-cell dispensing facilitates the cultivation of human gut bacteria.</title>
        <authorList>
            <person name="Afrizal A."/>
        </authorList>
    </citation>
    <scope>NUCLEOTIDE SEQUENCE [LARGE SCALE GENOMIC DNA]</scope>
    <source>
        <strain evidence="2 3">CLA-AA-H246</strain>
    </source>
</reference>
<evidence type="ECO:0000313" key="2">
    <source>
        <dbReference type="EMBL" id="MCC2148755.1"/>
    </source>
</evidence>
<evidence type="ECO:0000313" key="3">
    <source>
        <dbReference type="Proteomes" id="UP001299235"/>
    </source>
</evidence>
<sequence>MIRDYVALDLEMTGLSPRKDAILEIGAVKVRDMEVTETYTAMVNPGFPVPEHVTELTGITTEMAQQGREIHTVLPEFLEFCGQSVILGHNIGFDFGFLQQNAANMGKTFPDMAIDTLAIARKFLPELPSRKLGDLCDHYHIREERWHRACDDADAASRLYQKLAEAFSEENETYFEPKKLTYKVRKDAPATKIQKVYLNDLMKYHKIETNVALDLLTRSQASRLTDRIILQYGKMIRGD</sequence>
<dbReference type="Pfam" id="PF00929">
    <property type="entry name" value="RNase_T"/>
    <property type="match status" value="1"/>
</dbReference>
<accession>A0ABS8EUB6</accession>
<dbReference type="SUPFAM" id="SSF53098">
    <property type="entry name" value="Ribonuclease H-like"/>
    <property type="match status" value="1"/>
</dbReference>
<keyword evidence="2" id="KW-0269">Exonuclease</keyword>
<keyword evidence="3" id="KW-1185">Reference proteome</keyword>
<dbReference type="RefSeq" id="WP_248835083.1">
    <property type="nucleotide sequence ID" value="NZ_JAJEQE010000013.1"/>
</dbReference>
<dbReference type="GO" id="GO:0004527">
    <property type="term" value="F:exonuclease activity"/>
    <property type="evidence" value="ECO:0007669"/>
    <property type="project" value="UniProtKB-KW"/>
</dbReference>
<dbReference type="InterPro" id="IPR013520">
    <property type="entry name" value="Ribonucl_H"/>
</dbReference>
<gene>
    <name evidence="2" type="ORF">LKD42_05755</name>
</gene>
<dbReference type="InterPro" id="IPR012337">
    <property type="entry name" value="RNaseH-like_sf"/>
</dbReference>
<keyword evidence="2" id="KW-0540">Nuclease</keyword>
<name>A0ABS8EUB6_9FIRM</name>
<evidence type="ECO:0000259" key="1">
    <source>
        <dbReference type="SMART" id="SM00479"/>
    </source>
</evidence>